<dbReference type="Proteomes" id="UP000010087">
    <property type="component" value="Chromosome 1"/>
</dbReference>
<evidence type="ECO:0000313" key="1">
    <source>
        <dbReference type="EMBL" id="AFI68119.1"/>
    </source>
</evidence>
<sequence>MKIENGWRRKKQGRIHACRLDYRKSYGFRRVNDCQIEIDRSAFLLE</sequence>
<evidence type="ECO:0000313" key="2">
    <source>
        <dbReference type="Proteomes" id="UP000010087"/>
    </source>
</evidence>
<dbReference type="KEGG" id="bpz:BP1026B_I3550"/>
<gene>
    <name evidence="1" type="ordered locus">BP1026B_I3550</name>
</gene>
<name>A0A0H3HP80_BURP2</name>
<dbReference type="EMBL" id="CP002833">
    <property type="protein sequence ID" value="AFI68119.1"/>
    <property type="molecule type" value="Genomic_DNA"/>
</dbReference>
<proteinExistence type="predicted"/>
<reference evidence="1 2" key="1">
    <citation type="journal article" date="2012" name="PLoS ONE">
        <title>Evolution of Burkholderia pseudomallei in recurrent melioidosis.</title>
        <authorList>
            <person name="Hayden H.S."/>
            <person name="Lim R."/>
            <person name="Brittnacher M.J."/>
            <person name="Sims E.H."/>
            <person name="Ramage E.R."/>
            <person name="Fong C."/>
            <person name="Wu Z."/>
            <person name="Crist E."/>
            <person name="Chang J."/>
            <person name="Zhou Y."/>
            <person name="Radey M."/>
            <person name="Rohmer L."/>
            <person name="Haugen E."/>
            <person name="Gillett W."/>
            <person name="Wuthiekanun V."/>
            <person name="Peacock S.J."/>
            <person name="Kaul R."/>
            <person name="Miller S.I."/>
            <person name="Manoil C."/>
            <person name="Jacobs M.A."/>
        </authorList>
    </citation>
    <scope>NUCLEOTIDE SEQUENCE [LARGE SCALE GENOMIC DNA]</scope>
    <source>
        <strain evidence="1 2">1026b</strain>
    </source>
</reference>
<organism evidence="1 2">
    <name type="scientific">Burkholderia pseudomallei (strain 1026b)</name>
    <dbReference type="NCBI Taxonomy" id="884204"/>
    <lineage>
        <taxon>Bacteria</taxon>
        <taxon>Pseudomonadati</taxon>
        <taxon>Pseudomonadota</taxon>
        <taxon>Betaproteobacteria</taxon>
        <taxon>Burkholderiales</taxon>
        <taxon>Burkholderiaceae</taxon>
        <taxon>Burkholderia</taxon>
        <taxon>pseudomallei group</taxon>
    </lineage>
</organism>
<accession>A0A0H3HP80</accession>
<protein>
    <submittedName>
        <fullName evidence="1">Uncharacterized protein</fullName>
    </submittedName>
</protein>
<dbReference type="AlphaFoldDB" id="A0A0H3HP80"/>